<keyword evidence="1" id="KW-0472">Membrane</keyword>
<feature type="transmembrane region" description="Helical" evidence="1">
    <location>
        <begin position="322"/>
        <end position="350"/>
    </location>
</feature>
<feature type="transmembrane region" description="Helical" evidence="1">
    <location>
        <begin position="199"/>
        <end position="218"/>
    </location>
</feature>
<keyword evidence="3" id="KW-1185">Reference proteome</keyword>
<evidence type="ECO:0000313" key="3">
    <source>
        <dbReference type="Proteomes" id="UP000673375"/>
    </source>
</evidence>
<reference evidence="2 3" key="1">
    <citation type="submission" date="2020-12" db="EMBL/GenBank/DDBJ databases">
        <title>Vagococcus allomyrinae sp. nov. and Enterococcus lavae sp. nov., isolated from the larvae of Allomyrina dichotoma.</title>
        <authorList>
            <person name="Lee S.D."/>
        </authorList>
    </citation>
    <scope>NUCLEOTIDE SEQUENCE [LARGE SCALE GENOMIC DNA]</scope>
    <source>
        <strain evidence="2 3">BWM-S5</strain>
    </source>
</reference>
<evidence type="ECO:0000256" key="1">
    <source>
        <dbReference type="SAM" id="Phobius"/>
    </source>
</evidence>
<feature type="transmembrane region" description="Helical" evidence="1">
    <location>
        <begin position="92"/>
        <end position="112"/>
    </location>
</feature>
<protein>
    <recommendedName>
        <fullName evidence="4">MFS transporter</fullName>
    </recommendedName>
</protein>
<name>A0ABS4CKN2_9ENTE</name>
<evidence type="ECO:0000313" key="2">
    <source>
        <dbReference type="EMBL" id="MBP1047161.1"/>
    </source>
</evidence>
<sequence>MVSAKPVTQKLFPAVPFVLTNTITFIPYLVFLTMHTGTDMESVLPFVLFYTVRMTGIFLLKSFRLGLATLHVLILSLISGGIGSFFGILGEWWSPCYLLSAVLLGLSAAWLPPANTTVKYQRKELEVKKETNGFFGFAFLVVLLGLFLGALVLDFPGKRLVIFGEYLLLYVAAFRGIKNYPIPDRKVDKMDQKTFYMKEFLLFLVYFILLIIIRLARAMFDSEYLTIAIIGFSAFLIIAAWYINASHRKWKLPVWLNLLSFINGMCMNYVLLFGTFYTAFYFGNQKIALYLYVPYVLGIVASKLLIRYIYQVFTAFDRELIHIIGMIGSLLLMLLPMIFPFAVFSLSFFISGASTYLNQLYAENEELPQNQRIIIKYATQSKGSITHQFLLMTGLWFLAKEFGLSLNTVLQITAHRSSSPHIMRVIETIHYLSIGLLLYLLFFVLYDRIFKNKKITFEE</sequence>
<evidence type="ECO:0008006" key="4">
    <source>
        <dbReference type="Google" id="ProtNLM"/>
    </source>
</evidence>
<dbReference type="EMBL" id="JAEDXU010000006">
    <property type="protein sequence ID" value="MBP1047161.1"/>
    <property type="molecule type" value="Genomic_DNA"/>
</dbReference>
<feature type="transmembrane region" description="Helical" evidence="1">
    <location>
        <begin position="289"/>
        <end position="310"/>
    </location>
</feature>
<feature type="transmembrane region" description="Helical" evidence="1">
    <location>
        <begin position="133"/>
        <end position="153"/>
    </location>
</feature>
<feature type="transmembrane region" description="Helical" evidence="1">
    <location>
        <begin position="428"/>
        <end position="446"/>
    </location>
</feature>
<feature type="transmembrane region" description="Helical" evidence="1">
    <location>
        <begin position="67"/>
        <end position="86"/>
    </location>
</feature>
<organism evidence="2 3">
    <name type="scientific">Enterococcus larvae</name>
    <dbReference type="NCBI Taxonomy" id="2794352"/>
    <lineage>
        <taxon>Bacteria</taxon>
        <taxon>Bacillati</taxon>
        <taxon>Bacillota</taxon>
        <taxon>Bacilli</taxon>
        <taxon>Lactobacillales</taxon>
        <taxon>Enterococcaceae</taxon>
        <taxon>Enterococcus</taxon>
    </lineage>
</organism>
<dbReference type="Proteomes" id="UP000673375">
    <property type="component" value="Unassembled WGS sequence"/>
</dbReference>
<comment type="caution">
    <text evidence="2">The sequence shown here is derived from an EMBL/GenBank/DDBJ whole genome shotgun (WGS) entry which is preliminary data.</text>
</comment>
<feature type="transmembrane region" description="Helical" evidence="1">
    <location>
        <begin position="43"/>
        <end position="60"/>
    </location>
</feature>
<proteinExistence type="predicted"/>
<feature type="transmembrane region" description="Helical" evidence="1">
    <location>
        <begin position="159"/>
        <end position="178"/>
    </location>
</feature>
<feature type="transmembrane region" description="Helical" evidence="1">
    <location>
        <begin position="12"/>
        <end position="31"/>
    </location>
</feature>
<feature type="transmembrane region" description="Helical" evidence="1">
    <location>
        <begin position="255"/>
        <end position="277"/>
    </location>
</feature>
<feature type="transmembrane region" description="Helical" evidence="1">
    <location>
        <begin position="224"/>
        <end position="243"/>
    </location>
</feature>
<keyword evidence="1" id="KW-0812">Transmembrane</keyword>
<gene>
    <name evidence="2" type="ORF">I6N96_12840</name>
</gene>
<accession>A0ABS4CKN2</accession>
<keyword evidence="1" id="KW-1133">Transmembrane helix</keyword>
<dbReference type="RefSeq" id="WP_209557941.1">
    <property type="nucleotide sequence ID" value="NZ_JAEDXU010000006.1"/>
</dbReference>